<proteinExistence type="predicted"/>
<reference evidence="1" key="1">
    <citation type="submission" date="2016-09" db="EMBL/GenBank/DDBJ databases">
        <authorList>
            <person name="Capua I."/>
            <person name="De Benedictis P."/>
            <person name="Joannis T."/>
            <person name="Lombin L.H."/>
            <person name="Cattoli G."/>
        </authorList>
    </citation>
    <scope>NUCLEOTIDE SEQUENCE</scope>
    <source>
        <strain evidence="1">B9</strain>
    </source>
</reference>
<dbReference type="AlphaFoldDB" id="A0A1K0JYE6"/>
<organism evidence="1">
    <name type="scientific">Cupriavidus necator</name>
    <name type="common">Alcaligenes eutrophus</name>
    <name type="synonym">Ralstonia eutropha</name>
    <dbReference type="NCBI Taxonomy" id="106590"/>
    <lineage>
        <taxon>Bacteria</taxon>
        <taxon>Pseudomonadati</taxon>
        <taxon>Pseudomonadota</taxon>
        <taxon>Betaproteobacteria</taxon>
        <taxon>Burkholderiales</taxon>
        <taxon>Burkholderiaceae</taxon>
        <taxon>Cupriavidus</taxon>
    </lineage>
</organism>
<dbReference type="EMBL" id="FMSH01000503">
    <property type="protein sequence ID" value="SCU98844.1"/>
    <property type="molecule type" value="Genomic_DNA"/>
</dbReference>
<accession>A0A1K0JYE6</accession>
<sequence length="85" mass="9317">MARPIVTTVLIQDVLYEASPELNDAHPAFTNALVCLLRPALNRVVRAHRTPTRLTEVIARQRARVAVCSTTAAAFELFVSNMADA</sequence>
<evidence type="ECO:0000313" key="1">
    <source>
        <dbReference type="EMBL" id="SCU98844.1"/>
    </source>
</evidence>
<name>A0A1K0JYE6_CUPNE</name>
<protein>
    <submittedName>
        <fullName evidence="1">Uncharacterized protein</fullName>
    </submittedName>
</protein>
<gene>
    <name evidence="1" type="ORF">CNECB9_560025</name>
</gene>